<reference evidence="2 3" key="1">
    <citation type="submission" date="2019-07" db="EMBL/GenBank/DDBJ databases">
        <title>Description of 53C-WASEF.</title>
        <authorList>
            <person name="Pitt A."/>
            <person name="Hahn M.W."/>
        </authorList>
    </citation>
    <scope>NUCLEOTIDE SEQUENCE [LARGE SCALE GENOMIC DNA]</scope>
    <source>
        <strain evidence="2 3">53C-WASEF</strain>
    </source>
</reference>
<accession>A0A556QKM6</accession>
<dbReference type="AlphaFoldDB" id="A0A556QKM6"/>
<dbReference type="EMBL" id="VMBG01000002">
    <property type="protein sequence ID" value="TSJ77188.1"/>
    <property type="molecule type" value="Genomic_DNA"/>
</dbReference>
<dbReference type="Proteomes" id="UP000315648">
    <property type="component" value="Unassembled WGS sequence"/>
</dbReference>
<proteinExistence type="predicted"/>
<comment type="caution">
    <text evidence="2">The sequence shown here is derived from an EMBL/GenBank/DDBJ whole genome shotgun (WGS) entry which is preliminary data.</text>
</comment>
<name>A0A556QKM6_9BACT</name>
<gene>
    <name evidence="2" type="ORF">FPL22_13900</name>
</gene>
<evidence type="ECO:0000313" key="2">
    <source>
        <dbReference type="EMBL" id="TSJ77188.1"/>
    </source>
</evidence>
<keyword evidence="1" id="KW-1133">Transmembrane helix</keyword>
<keyword evidence="1" id="KW-0812">Transmembrane</keyword>
<keyword evidence="1" id="KW-0472">Membrane</keyword>
<evidence type="ECO:0000256" key="1">
    <source>
        <dbReference type="SAM" id="Phobius"/>
    </source>
</evidence>
<dbReference type="RefSeq" id="WP_144353591.1">
    <property type="nucleotide sequence ID" value="NZ_CBCRVV010000016.1"/>
</dbReference>
<sequence length="87" mass="9396">MNTSNAFAFIITGLLAEALHFLPEVTGVREMWLMLMGVVLMLTGGVYLAQASCVWLIPRMVTPMLALLPSRTSTGTRSVPEGDQATV</sequence>
<feature type="transmembrane region" description="Helical" evidence="1">
    <location>
        <begin position="34"/>
        <end position="57"/>
    </location>
</feature>
<organism evidence="2 3">
    <name type="scientific">Rariglobus hedericola</name>
    <dbReference type="NCBI Taxonomy" id="2597822"/>
    <lineage>
        <taxon>Bacteria</taxon>
        <taxon>Pseudomonadati</taxon>
        <taxon>Verrucomicrobiota</taxon>
        <taxon>Opitutia</taxon>
        <taxon>Opitutales</taxon>
        <taxon>Opitutaceae</taxon>
        <taxon>Rariglobus</taxon>
    </lineage>
</organism>
<keyword evidence="3" id="KW-1185">Reference proteome</keyword>
<protein>
    <submittedName>
        <fullName evidence="2">Uncharacterized protein</fullName>
    </submittedName>
</protein>
<evidence type="ECO:0000313" key="3">
    <source>
        <dbReference type="Proteomes" id="UP000315648"/>
    </source>
</evidence>